<keyword evidence="1" id="KW-0812">Transmembrane</keyword>
<dbReference type="AlphaFoldDB" id="A0AA88UMC7"/>
<organism evidence="3 4">
    <name type="scientific">Escallonia rubra</name>
    <dbReference type="NCBI Taxonomy" id="112253"/>
    <lineage>
        <taxon>Eukaryota</taxon>
        <taxon>Viridiplantae</taxon>
        <taxon>Streptophyta</taxon>
        <taxon>Embryophyta</taxon>
        <taxon>Tracheophyta</taxon>
        <taxon>Spermatophyta</taxon>
        <taxon>Magnoliopsida</taxon>
        <taxon>eudicotyledons</taxon>
        <taxon>Gunneridae</taxon>
        <taxon>Pentapetalae</taxon>
        <taxon>asterids</taxon>
        <taxon>campanulids</taxon>
        <taxon>Escalloniales</taxon>
        <taxon>Escalloniaceae</taxon>
        <taxon>Escallonia</taxon>
    </lineage>
</organism>
<dbReference type="Pfam" id="PF00078">
    <property type="entry name" value="RVT_1"/>
    <property type="match status" value="1"/>
</dbReference>
<evidence type="ECO:0000313" key="3">
    <source>
        <dbReference type="EMBL" id="KAK2986668.1"/>
    </source>
</evidence>
<keyword evidence="1" id="KW-0472">Membrane</keyword>
<protein>
    <recommendedName>
        <fullName evidence="2">Reverse transcriptase domain-containing protein</fullName>
    </recommendedName>
</protein>
<sequence length="266" mass="30779">MTDKNKRTIELMRNYHREDFRVPRCAMKVDLMKANDCLHWDFLFDVLICLRFPPMVIRWIKACVSNTSFSIIINGESNGFFLGRRGIRQGDLMSPYLFVICMDVLVGMLQTLVVGSQFRYHWRCQKDGDIPLIQVLKHGLSIFQQFSGLVPNPNKSHYIEKQGNEGNLLNTKRNGRTISTARLKNPMTRSAQGRTCKEDAWAINLAICLPRLNDKLLYSRLKEPPCTIFFSSYFSPFSSSTPRGYLDKDIKNLKDELHEIMDNEVT</sequence>
<keyword evidence="4" id="KW-1185">Reference proteome</keyword>
<dbReference type="Proteomes" id="UP001187471">
    <property type="component" value="Unassembled WGS sequence"/>
</dbReference>
<dbReference type="InterPro" id="IPR000477">
    <property type="entry name" value="RT_dom"/>
</dbReference>
<dbReference type="PANTHER" id="PTHR33116:SF78">
    <property type="entry name" value="OS12G0587133 PROTEIN"/>
    <property type="match status" value="1"/>
</dbReference>
<feature type="domain" description="Reverse transcriptase" evidence="2">
    <location>
        <begin position="22"/>
        <end position="111"/>
    </location>
</feature>
<gene>
    <name evidence="3" type="ORF">RJ640_010124</name>
</gene>
<dbReference type="PANTHER" id="PTHR33116">
    <property type="entry name" value="REVERSE TRANSCRIPTASE ZINC-BINDING DOMAIN-CONTAINING PROTEIN-RELATED-RELATED"/>
    <property type="match status" value="1"/>
</dbReference>
<comment type="caution">
    <text evidence="3">The sequence shown here is derived from an EMBL/GenBank/DDBJ whole genome shotgun (WGS) entry which is preliminary data.</text>
</comment>
<accession>A0AA88UMC7</accession>
<keyword evidence="1" id="KW-1133">Transmembrane helix</keyword>
<evidence type="ECO:0000259" key="2">
    <source>
        <dbReference type="Pfam" id="PF00078"/>
    </source>
</evidence>
<dbReference type="EMBL" id="JAVXUO010001037">
    <property type="protein sequence ID" value="KAK2986668.1"/>
    <property type="molecule type" value="Genomic_DNA"/>
</dbReference>
<reference evidence="3" key="1">
    <citation type="submission" date="2022-12" db="EMBL/GenBank/DDBJ databases">
        <title>Draft genome assemblies for two species of Escallonia (Escalloniales).</title>
        <authorList>
            <person name="Chanderbali A."/>
            <person name="Dervinis C."/>
            <person name="Anghel I."/>
            <person name="Soltis D."/>
            <person name="Soltis P."/>
            <person name="Zapata F."/>
        </authorList>
    </citation>
    <scope>NUCLEOTIDE SEQUENCE</scope>
    <source>
        <strain evidence="3">UCBG92.1500</strain>
        <tissue evidence="3">Leaf</tissue>
    </source>
</reference>
<feature type="transmembrane region" description="Helical" evidence="1">
    <location>
        <begin position="94"/>
        <end position="115"/>
    </location>
</feature>
<evidence type="ECO:0000256" key="1">
    <source>
        <dbReference type="SAM" id="Phobius"/>
    </source>
</evidence>
<proteinExistence type="predicted"/>
<evidence type="ECO:0000313" key="4">
    <source>
        <dbReference type="Proteomes" id="UP001187471"/>
    </source>
</evidence>
<name>A0AA88UMC7_9ASTE</name>